<evidence type="ECO:0000313" key="7">
    <source>
        <dbReference type="Proteomes" id="UP000029719"/>
    </source>
</evidence>
<comment type="caution">
    <text evidence="6">The sequence shown here is derived from an EMBL/GenBank/DDBJ whole genome shotgun (WGS) entry which is preliminary data.</text>
</comment>
<dbReference type="PANTHER" id="PTHR30093:SF34">
    <property type="entry name" value="PREPILIN PEPTIDASE-DEPENDENT PROTEIN D"/>
    <property type="match status" value="1"/>
</dbReference>
<organism evidence="6 7">
    <name type="scientific">Pseudomonas lutea</name>
    <dbReference type="NCBI Taxonomy" id="243924"/>
    <lineage>
        <taxon>Bacteria</taxon>
        <taxon>Pseudomonadati</taxon>
        <taxon>Pseudomonadota</taxon>
        <taxon>Gammaproteobacteria</taxon>
        <taxon>Pseudomonadales</taxon>
        <taxon>Pseudomonadaceae</taxon>
        <taxon>Pseudomonas</taxon>
    </lineage>
</organism>
<dbReference type="Pfam" id="PF07963">
    <property type="entry name" value="N_methyl"/>
    <property type="match status" value="1"/>
</dbReference>
<dbReference type="NCBIfam" id="TIGR02532">
    <property type="entry name" value="IV_pilin_GFxxxE"/>
    <property type="match status" value="1"/>
</dbReference>
<evidence type="ECO:0000256" key="4">
    <source>
        <dbReference type="RuleBase" id="RU000389"/>
    </source>
</evidence>
<reference evidence="6 7" key="1">
    <citation type="submission" date="2014-09" db="EMBL/GenBank/DDBJ databases">
        <title>Genome sequence of Pseudomonas lutea strain DSM 17257T.</title>
        <authorList>
            <person name="Kwak Y."/>
            <person name="Shin J.-H."/>
        </authorList>
    </citation>
    <scope>NUCLEOTIDE SEQUENCE [LARGE SCALE GENOMIC DNA]</scope>
    <source>
        <strain evidence="6 7">DSM 17257</strain>
    </source>
</reference>
<keyword evidence="2" id="KW-0488">Methylation</keyword>
<evidence type="ECO:0000256" key="5">
    <source>
        <dbReference type="SAM" id="Phobius"/>
    </source>
</evidence>
<dbReference type="EMBL" id="JRMB01000002">
    <property type="protein sequence ID" value="KGF63662.1"/>
    <property type="molecule type" value="Genomic_DNA"/>
</dbReference>
<evidence type="ECO:0000256" key="3">
    <source>
        <dbReference type="ARBA" id="ARBA00029638"/>
    </source>
</evidence>
<gene>
    <name evidence="6" type="ORF">LT42_17365</name>
</gene>
<keyword evidence="5" id="KW-0472">Membrane</keyword>
<dbReference type="InterPro" id="IPR001082">
    <property type="entry name" value="Pilin"/>
</dbReference>
<keyword evidence="5" id="KW-1133">Transmembrane helix</keyword>
<dbReference type="GO" id="GO:0043107">
    <property type="term" value="P:type IV pilus-dependent motility"/>
    <property type="evidence" value="ECO:0007669"/>
    <property type="project" value="TreeGrafter"/>
</dbReference>
<sequence length="139" mass="14161">MNAQKGFTLIELMIVVAIVGILAAVALPAYQNYTIRAQVTELMSLADGAKVPVTEVYQSSGALPASNTAANYTGATGKYTASVAVGTDGVVTATANETNANTAIQKKTITLAPAASATGTLVWTCGGTVDAQYRPTSCK</sequence>
<dbReference type="InterPro" id="IPR045584">
    <property type="entry name" value="Pilin-like"/>
</dbReference>
<protein>
    <recommendedName>
        <fullName evidence="3">Pilin</fullName>
    </recommendedName>
</protein>
<feature type="transmembrane region" description="Helical" evidence="5">
    <location>
        <begin position="12"/>
        <end position="30"/>
    </location>
</feature>
<name>A0A9X0JIF0_9PSED</name>
<proteinExistence type="inferred from homology"/>
<dbReference type="Proteomes" id="UP000029719">
    <property type="component" value="Unassembled WGS sequence"/>
</dbReference>
<evidence type="ECO:0000256" key="2">
    <source>
        <dbReference type="ARBA" id="ARBA00022481"/>
    </source>
</evidence>
<dbReference type="GO" id="GO:0044096">
    <property type="term" value="C:type IV pilus"/>
    <property type="evidence" value="ECO:0007669"/>
    <property type="project" value="TreeGrafter"/>
</dbReference>
<accession>A0A9X0JIF0</accession>
<dbReference type="AlphaFoldDB" id="A0A9X0JIF0"/>
<dbReference type="SUPFAM" id="SSF54523">
    <property type="entry name" value="Pili subunits"/>
    <property type="match status" value="1"/>
</dbReference>
<dbReference type="InterPro" id="IPR012902">
    <property type="entry name" value="N_methyl_site"/>
</dbReference>
<comment type="similarity">
    <text evidence="1 4">Belongs to the N-Me-Phe pilin family.</text>
</comment>
<dbReference type="RefSeq" id="WP_037015336.1">
    <property type="nucleotide sequence ID" value="NZ_JRMB01000002.1"/>
</dbReference>
<keyword evidence="4" id="KW-0281">Fimbrium</keyword>
<dbReference type="Gene3D" id="3.30.700.10">
    <property type="entry name" value="Glycoprotein, Type 4 Pilin"/>
    <property type="match status" value="1"/>
</dbReference>
<evidence type="ECO:0000313" key="6">
    <source>
        <dbReference type="EMBL" id="KGF63662.1"/>
    </source>
</evidence>
<dbReference type="PANTHER" id="PTHR30093">
    <property type="entry name" value="GENERAL SECRETION PATHWAY PROTEIN G"/>
    <property type="match status" value="1"/>
</dbReference>
<dbReference type="Pfam" id="PF00114">
    <property type="entry name" value="Pilin"/>
    <property type="match status" value="1"/>
</dbReference>
<keyword evidence="5" id="KW-0812">Transmembrane</keyword>
<dbReference type="OrthoDB" id="115249at2"/>
<dbReference type="GO" id="GO:0007155">
    <property type="term" value="P:cell adhesion"/>
    <property type="evidence" value="ECO:0007669"/>
    <property type="project" value="InterPro"/>
</dbReference>
<evidence type="ECO:0000256" key="1">
    <source>
        <dbReference type="ARBA" id="ARBA00005233"/>
    </source>
</evidence>
<dbReference type="PROSITE" id="PS00409">
    <property type="entry name" value="PROKAR_NTER_METHYL"/>
    <property type="match status" value="1"/>
</dbReference>